<keyword evidence="1" id="KW-0472">Membrane</keyword>
<gene>
    <name evidence="3" type="ORF">HAND00432_LOCUS38109</name>
</gene>
<dbReference type="InterPro" id="IPR040884">
    <property type="entry name" value="SLATT_1"/>
</dbReference>
<evidence type="ECO:0000259" key="2">
    <source>
        <dbReference type="Pfam" id="PF18181"/>
    </source>
</evidence>
<feature type="transmembrane region" description="Helical" evidence="1">
    <location>
        <begin position="48"/>
        <end position="66"/>
    </location>
</feature>
<proteinExistence type="predicted"/>
<name>A0A7S1HP90_HEMAN</name>
<accession>A0A7S1HP90</accession>
<keyword evidence="1" id="KW-0812">Transmembrane</keyword>
<feature type="domain" description="SMODS and SLOG-associating 2TM effector" evidence="2">
    <location>
        <begin position="2"/>
        <end position="100"/>
    </location>
</feature>
<protein>
    <recommendedName>
        <fullName evidence="2">SMODS and SLOG-associating 2TM effector domain-containing protein</fullName>
    </recommendedName>
</protein>
<evidence type="ECO:0000313" key="3">
    <source>
        <dbReference type="EMBL" id="CAD8987096.1"/>
    </source>
</evidence>
<reference evidence="3" key="1">
    <citation type="submission" date="2021-01" db="EMBL/GenBank/DDBJ databases">
        <authorList>
            <person name="Corre E."/>
            <person name="Pelletier E."/>
            <person name="Niang G."/>
            <person name="Scheremetjew M."/>
            <person name="Finn R."/>
            <person name="Kale V."/>
            <person name="Holt S."/>
            <person name="Cochrane G."/>
            <person name="Meng A."/>
            <person name="Brown T."/>
            <person name="Cohen L."/>
        </authorList>
    </citation>
    <scope>NUCLEOTIDE SEQUENCE</scope>
    <source>
        <strain evidence="3">CCMP644</strain>
    </source>
</reference>
<keyword evidence="1" id="KW-1133">Transmembrane helix</keyword>
<evidence type="ECO:0000256" key="1">
    <source>
        <dbReference type="SAM" id="Phobius"/>
    </source>
</evidence>
<feature type="transmembrane region" description="Helical" evidence="1">
    <location>
        <begin position="23"/>
        <end position="42"/>
    </location>
</feature>
<dbReference type="AlphaFoldDB" id="A0A7S1HP90"/>
<sequence>MRAATMLDFYKVRLPRYAFVREAFSYFLMAASAAGSIIAFVWDPSYVAILTSVTAGVMSWMEFTSVSKKLSRYNSSVVKLEGIILWWESLSAVDRASVVKIGELVYRAGHPR</sequence>
<dbReference type="Pfam" id="PF18181">
    <property type="entry name" value="SLATT_1"/>
    <property type="match status" value="1"/>
</dbReference>
<dbReference type="EMBL" id="HBFX01063135">
    <property type="protein sequence ID" value="CAD8987096.1"/>
    <property type="molecule type" value="Transcribed_RNA"/>
</dbReference>
<organism evidence="3">
    <name type="scientific">Hemiselmis andersenii</name>
    <name type="common">Cryptophyte alga</name>
    <dbReference type="NCBI Taxonomy" id="464988"/>
    <lineage>
        <taxon>Eukaryota</taxon>
        <taxon>Cryptophyceae</taxon>
        <taxon>Cryptomonadales</taxon>
        <taxon>Hemiselmidaceae</taxon>
        <taxon>Hemiselmis</taxon>
    </lineage>
</organism>